<feature type="region of interest" description="Disordered" evidence="1">
    <location>
        <begin position="45"/>
        <end position="80"/>
    </location>
</feature>
<proteinExistence type="predicted"/>
<sequence>MGKQCLGRERRLAPERWRNHGYWIKQKARPLVSGADKEVGERLVEQKAEAGTERRQQRAVRMLGRRESTGKKAERRAGERAMKEIFFGRE</sequence>
<protein>
    <submittedName>
        <fullName evidence="2">Uncharacterized protein</fullName>
    </submittedName>
</protein>
<evidence type="ECO:0000313" key="5">
    <source>
        <dbReference type="Proteomes" id="UP000233551"/>
    </source>
</evidence>
<reference evidence="2" key="2">
    <citation type="submission" date="2017-06" db="EMBL/GenBank/DDBJ databases">
        <title>The pomegranate genome and the genomics of punicalagin biosynthesis.</title>
        <authorList>
            <person name="Xu C."/>
        </authorList>
    </citation>
    <scope>NUCLEOTIDE SEQUENCE [LARGE SCALE GENOMIC DNA]</scope>
    <source>
        <tissue evidence="2">Fresh leaf</tissue>
    </source>
</reference>
<dbReference type="AlphaFoldDB" id="A0A218XDH9"/>
<dbReference type="EMBL" id="MTKT01002011">
    <property type="protein sequence ID" value="OWM82402.1"/>
    <property type="molecule type" value="Genomic_DNA"/>
</dbReference>
<evidence type="ECO:0000313" key="3">
    <source>
        <dbReference type="EMBL" id="PKI65165.1"/>
    </source>
</evidence>
<comment type="caution">
    <text evidence="2">The sequence shown here is derived from an EMBL/GenBank/DDBJ whole genome shotgun (WGS) entry which is preliminary data.</text>
</comment>
<name>A0A218XDH9_PUNGR</name>
<dbReference type="EMBL" id="PGOL01000769">
    <property type="protein sequence ID" value="PKI65165.1"/>
    <property type="molecule type" value="Genomic_DNA"/>
</dbReference>
<reference evidence="3 5" key="3">
    <citation type="submission" date="2017-11" db="EMBL/GenBank/DDBJ databases">
        <title>De-novo sequencing of pomegranate (Punica granatum L.) genome.</title>
        <authorList>
            <person name="Akparov Z."/>
            <person name="Amiraslanov A."/>
            <person name="Hajiyeva S."/>
            <person name="Abbasov M."/>
            <person name="Kaur K."/>
            <person name="Hamwieh A."/>
            <person name="Solovyev V."/>
            <person name="Salamov A."/>
            <person name="Braich B."/>
            <person name="Kosarev P."/>
            <person name="Mahmoud A."/>
            <person name="Hajiyev E."/>
            <person name="Babayeva S."/>
            <person name="Izzatullayeva V."/>
            <person name="Mammadov A."/>
            <person name="Mammadov A."/>
            <person name="Sharifova S."/>
            <person name="Ojaghi J."/>
            <person name="Eynullazada K."/>
            <person name="Bayramov B."/>
            <person name="Abdulazimova A."/>
            <person name="Shahmuradov I."/>
        </authorList>
    </citation>
    <scope>NUCLEOTIDE SEQUENCE [LARGE SCALE GENOMIC DNA]</scope>
    <source>
        <strain evidence="3">AG2017</strain>
        <strain evidence="5">cv. AG2017</strain>
        <tissue evidence="3">Leaf</tissue>
    </source>
</reference>
<reference evidence="4" key="1">
    <citation type="journal article" date="2017" name="Plant J.">
        <title>The pomegranate (Punica granatum L.) genome and the genomics of punicalagin biosynthesis.</title>
        <authorList>
            <person name="Qin G."/>
            <person name="Xu C."/>
            <person name="Ming R."/>
            <person name="Tang H."/>
            <person name="Guyot R."/>
            <person name="Kramer E.M."/>
            <person name="Hu Y."/>
            <person name="Yi X."/>
            <person name="Qi Y."/>
            <person name="Xu X."/>
            <person name="Gao Z."/>
            <person name="Pan H."/>
            <person name="Jian J."/>
            <person name="Tian Y."/>
            <person name="Yue Z."/>
            <person name="Xu Y."/>
        </authorList>
    </citation>
    <scope>NUCLEOTIDE SEQUENCE [LARGE SCALE GENOMIC DNA]</scope>
    <source>
        <strain evidence="4">cv. Dabenzi</strain>
    </source>
</reference>
<organism evidence="2 4">
    <name type="scientific">Punica granatum</name>
    <name type="common">Pomegranate</name>
    <dbReference type="NCBI Taxonomy" id="22663"/>
    <lineage>
        <taxon>Eukaryota</taxon>
        <taxon>Viridiplantae</taxon>
        <taxon>Streptophyta</taxon>
        <taxon>Embryophyta</taxon>
        <taxon>Tracheophyta</taxon>
        <taxon>Spermatophyta</taxon>
        <taxon>Magnoliopsida</taxon>
        <taxon>eudicotyledons</taxon>
        <taxon>Gunneridae</taxon>
        <taxon>Pentapetalae</taxon>
        <taxon>rosids</taxon>
        <taxon>malvids</taxon>
        <taxon>Myrtales</taxon>
        <taxon>Lythraceae</taxon>
        <taxon>Punica</taxon>
    </lineage>
</organism>
<accession>A0A218XDH9</accession>
<keyword evidence="5" id="KW-1185">Reference proteome</keyword>
<evidence type="ECO:0000256" key="1">
    <source>
        <dbReference type="SAM" id="MobiDB-lite"/>
    </source>
</evidence>
<dbReference type="Proteomes" id="UP000233551">
    <property type="component" value="Unassembled WGS sequence"/>
</dbReference>
<feature type="compositionally biased region" description="Basic and acidic residues" evidence="1">
    <location>
        <begin position="45"/>
        <end position="56"/>
    </location>
</feature>
<evidence type="ECO:0000313" key="4">
    <source>
        <dbReference type="Proteomes" id="UP000197138"/>
    </source>
</evidence>
<gene>
    <name evidence="2" type="ORF">CDL15_Pgr001976</name>
    <name evidence="3" type="ORF">CRG98_014479</name>
</gene>
<feature type="compositionally biased region" description="Basic and acidic residues" evidence="1">
    <location>
        <begin position="64"/>
        <end position="80"/>
    </location>
</feature>
<evidence type="ECO:0000313" key="2">
    <source>
        <dbReference type="EMBL" id="OWM82402.1"/>
    </source>
</evidence>
<dbReference type="Proteomes" id="UP000197138">
    <property type="component" value="Unassembled WGS sequence"/>
</dbReference>